<gene>
    <name evidence="2" type="ORF">BDP81DRAFT_68813</name>
</gene>
<keyword evidence="1" id="KW-0812">Transmembrane</keyword>
<comment type="caution">
    <text evidence="2">The sequence shown here is derived from an EMBL/GenBank/DDBJ whole genome shotgun (WGS) entry which is preliminary data.</text>
</comment>
<evidence type="ECO:0000313" key="3">
    <source>
        <dbReference type="Proteomes" id="UP001243989"/>
    </source>
</evidence>
<keyword evidence="3" id="KW-1185">Reference proteome</keyword>
<protein>
    <submittedName>
        <fullName evidence="2">Uncharacterized protein</fullName>
    </submittedName>
</protein>
<dbReference type="RefSeq" id="XP_060442223.1">
    <property type="nucleotide sequence ID" value="XM_060596157.1"/>
</dbReference>
<proteinExistence type="predicted"/>
<evidence type="ECO:0000256" key="1">
    <source>
        <dbReference type="SAM" id="Phobius"/>
    </source>
</evidence>
<reference evidence="2" key="1">
    <citation type="submission" date="2021-06" db="EMBL/GenBank/DDBJ databases">
        <title>Comparative genomics, transcriptomics and evolutionary studies reveal genomic signatures of adaptation to plant cell wall in hemibiotrophic fungi.</title>
        <authorList>
            <consortium name="DOE Joint Genome Institute"/>
            <person name="Baroncelli R."/>
            <person name="Diaz J.F."/>
            <person name="Benocci T."/>
            <person name="Peng M."/>
            <person name="Battaglia E."/>
            <person name="Haridas S."/>
            <person name="Andreopoulos W."/>
            <person name="Labutti K."/>
            <person name="Pangilinan J."/>
            <person name="Floch G.L."/>
            <person name="Makela M.R."/>
            <person name="Henrissat B."/>
            <person name="Grigoriev I.V."/>
            <person name="Crouch J.A."/>
            <person name="De Vries R.P."/>
            <person name="Sukno S.A."/>
            <person name="Thon M.R."/>
        </authorList>
    </citation>
    <scope>NUCLEOTIDE SEQUENCE</scope>
    <source>
        <strain evidence="2">CBS 102054</strain>
    </source>
</reference>
<organism evidence="2 3">
    <name type="scientific">Colletotrichum phormii</name>
    <dbReference type="NCBI Taxonomy" id="359342"/>
    <lineage>
        <taxon>Eukaryota</taxon>
        <taxon>Fungi</taxon>
        <taxon>Dikarya</taxon>
        <taxon>Ascomycota</taxon>
        <taxon>Pezizomycotina</taxon>
        <taxon>Sordariomycetes</taxon>
        <taxon>Hypocreomycetidae</taxon>
        <taxon>Glomerellales</taxon>
        <taxon>Glomerellaceae</taxon>
        <taxon>Colletotrichum</taxon>
        <taxon>Colletotrichum acutatum species complex</taxon>
    </lineage>
</organism>
<dbReference type="GeneID" id="85481019"/>
<evidence type="ECO:0000313" key="2">
    <source>
        <dbReference type="EMBL" id="KAK1633616.1"/>
    </source>
</evidence>
<accession>A0AAI9ZKE5</accession>
<feature type="transmembrane region" description="Helical" evidence="1">
    <location>
        <begin position="16"/>
        <end position="37"/>
    </location>
</feature>
<keyword evidence="1" id="KW-1133">Transmembrane helix</keyword>
<dbReference type="Proteomes" id="UP001243989">
    <property type="component" value="Unassembled WGS sequence"/>
</dbReference>
<dbReference type="EMBL" id="JAHMHQ010000017">
    <property type="protein sequence ID" value="KAK1633616.1"/>
    <property type="molecule type" value="Genomic_DNA"/>
</dbReference>
<sequence>MRLDVTLPMSIGGPRLWFLSVPSGVLFLVLSVWVPAIQSHSAEWLVLPGRRSQARCSSLRWCSTIAPATGAYLAPSHLCILPSFHPGAPLSLN</sequence>
<keyword evidence="1" id="KW-0472">Membrane</keyword>
<dbReference type="AlphaFoldDB" id="A0AAI9ZKE5"/>
<name>A0AAI9ZKE5_9PEZI</name>